<dbReference type="EMBL" id="CP159218">
    <property type="protein sequence ID" value="XCG64736.1"/>
    <property type="molecule type" value="Genomic_DNA"/>
</dbReference>
<dbReference type="GO" id="GO:0005524">
    <property type="term" value="F:ATP binding"/>
    <property type="evidence" value="ECO:0007669"/>
    <property type="project" value="UniProtKB-KW"/>
</dbReference>
<dbReference type="Pfam" id="PF00271">
    <property type="entry name" value="Helicase_C"/>
    <property type="match status" value="1"/>
</dbReference>
<dbReference type="InterPro" id="IPR000330">
    <property type="entry name" value="SNF2_N"/>
</dbReference>
<reference evidence="7" key="1">
    <citation type="submission" date="2024-05" db="EMBL/GenBank/DDBJ databases">
        <authorList>
            <person name="Cai S.Y."/>
            <person name="Jin L.M."/>
            <person name="Li H.R."/>
        </authorList>
    </citation>
    <scope>NUCLEOTIDE SEQUENCE</scope>
    <source>
        <strain evidence="7">A5-74</strain>
    </source>
</reference>
<dbReference type="RefSeq" id="WP_353650348.1">
    <property type="nucleotide sequence ID" value="NZ_CP159218.1"/>
</dbReference>
<dbReference type="Pfam" id="PF13020">
    <property type="entry name" value="NOV_C"/>
    <property type="match status" value="1"/>
</dbReference>
<dbReference type="SUPFAM" id="SSF52540">
    <property type="entry name" value="P-loop containing nucleoside triphosphate hydrolases"/>
    <property type="match status" value="2"/>
</dbReference>
<dbReference type="InterPro" id="IPR057342">
    <property type="entry name" value="DEXDc_RapA"/>
</dbReference>
<keyword evidence="4" id="KW-0067">ATP-binding</keyword>
<evidence type="ECO:0000259" key="6">
    <source>
        <dbReference type="PROSITE" id="PS51194"/>
    </source>
</evidence>
<dbReference type="PANTHER" id="PTHR45766">
    <property type="entry name" value="DNA ANNEALING HELICASE AND ENDONUCLEASE ZRANB3 FAMILY MEMBER"/>
    <property type="match status" value="1"/>
</dbReference>
<dbReference type="SMART" id="SM00490">
    <property type="entry name" value="HELICc"/>
    <property type="match status" value="1"/>
</dbReference>
<proteinExistence type="predicted"/>
<dbReference type="InterPro" id="IPR027417">
    <property type="entry name" value="P-loop_NTPase"/>
</dbReference>
<protein>
    <submittedName>
        <fullName evidence="7">Helicase-related protein</fullName>
    </submittedName>
</protein>
<organism evidence="7">
    <name type="scientific">Nakamurella sp. A5-74</name>
    <dbReference type="NCBI Taxonomy" id="3158264"/>
    <lineage>
        <taxon>Bacteria</taxon>
        <taxon>Bacillati</taxon>
        <taxon>Actinomycetota</taxon>
        <taxon>Actinomycetes</taxon>
        <taxon>Nakamurellales</taxon>
        <taxon>Nakamurellaceae</taxon>
        <taxon>Nakamurella</taxon>
    </lineage>
</organism>
<dbReference type="Pfam" id="PF00176">
    <property type="entry name" value="SNF2-rel_dom"/>
    <property type="match status" value="1"/>
</dbReference>
<dbReference type="PROSITE" id="PS51194">
    <property type="entry name" value="HELICASE_CTER"/>
    <property type="match status" value="1"/>
</dbReference>
<dbReference type="SMART" id="SM00487">
    <property type="entry name" value="DEXDc"/>
    <property type="match status" value="1"/>
</dbReference>
<dbReference type="InterPro" id="IPR024975">
    <property type="entry name" value="NOV_C"/>
</dbReference>
<dbReference type="GO" id="GO:0016787">
    <property type="term" value="F:hydrolase activity"/>
    <property type="evidence" value="ECO:0007669"/>
    <property type="project" value="UniProtKB-KW"/>
</dbReference>
<feature type="domain" description="Helicase ATP-binding" evidence="5">
    <location>
        <begin position="114"/>
        <end position="285"/>
    </location>
</feature>
<evidence type="ECO:0000259" key="5">
    <source>
        <dbReference type="PROSITE" id="PS51192"/>
    </source>
</evidence>
<dbReference type="CDD" id="cd18793">
    <property type="entry name" value="SF2_C_SNF"/>
    <property type="match status" value="1"/>
</dbReference>
<dbReference type="AlphaFoldDB" id="A0AAU8DR97"/>
<dbReference type="PANTHER" id="PTHR45766:SF6">
    <property type="entry name" value="SWI_SNF-RELATED MATRIX-ASSOCIATED ACTIN-DEPENDENT REGULATOR OF CHROMATIN SUBFAMILY A-LIKE PROTEIN 1"/>
    <property type="match status" value="1"/>
</dbReference>
<keyword evidence="2" id="KW-0378">Hydrolase</keyword>
<evidence type="ECO:0000256" key="2">
    <source>
        <dbReference type="ARBA" id="ARBA00022801"/>
    </source>
</evidence>
<dbReference type="Gene3D" id="3.40.50.10810">
    <property type="entry name" value="Tandem AAA-ATPase domain"/>
    <property type="match status" value="1"/>
</dbReference>
<dbReference type="InterPro" id="IPR001650">
    <property type="entry name" value="Helicase_C-like"/>
</dbReference>
<evidence type="ECO:0000256" key="3">
    <source>
        <dbReference type="ARBA" id="ARBA00022806"/>
    </source>
</evidence>
<dbReference type="GO" id="GO:0004386">
    <property type="term" value="F:helicase activity"/>
    <property type="evidence" value="ECO:0007669"/>
    <property type="project" value="UniProtKB-KW"/>
</dbReference>
<evidence type="ECO:0000256" key="4">
    <source>
        <dbReference type="ARBA" id="ARBA00022840"/>
    </source>
</evidence>
<feature type="domain" description="Helicase C-terminal" evidence="6">
    <location>
        <begin position="500"/>
        <end position="665"/>
    </location>
</feature>
<dbReference type="InterPro" id="IPR049730">
    <property type="entry name" value="SNF2/RAD54-like_C"/>
</dbReference>
<gene>
    <name evidence="7" type="ORF">ABLG96_05320</name>
</gene>
<evidence type="ECO:0000313" key="7">
    <source>
        <dbReference type="EMBL" id="XCG64736.1"/>
    </source>
</evidence>
<dbReference type="CDD" id="cd18011">
    <property type="entry name" value="DEXDc_RapA"/>
    <property type="match status" value="1"/>
</dbReference>
<keyword evidence="1" id="KW-0547">Nucleotide-binding</keyword>
<evidence type="ECO:0000256" key="1">
    <source>
        <dbReference type="ARBA" id="ARBA00022741"/>
    </source>
</evidence>
<dbReference type="InterPro" id="IPR038718">
    <property type="entry name" value="SNF2-like_sf"/>
</dbReference>
<accession>A0AAU8DR97</accession>
<sequence length="1150" mass="127931">MELEELRPHQVLRSVLVDTEIVVRAVERISSDAVRLTYATPAGAIGELIAFGADVQGWEVVERPTRGFDASAEEFRLVAEAWRIRSAASTRGMGAVTSSEVEPLPHQIRAVYGPLIEGAPLRFLLADDPGAGKTIMAGLYIKELILRDDVRRCLIVAPGGLVEQWQDELREKFGLRFEILSATMAAEASGSVFEEHPLVIARMDQLVRNERINADLDEAAWDLVVVDEAHRMAAHYYGGEVTRTKRFELGERLAERTRHLLLMTATPHAGKEEDFQLFLTLLDPDRFAGAYVPGVHDRSTDGLMRRMIKEDLLTFEGTPLFPERIAQTVRYELTDAEAELYESVTTYVRTEMNRAQRLDDGRARTVGFALTVLQRRLASSPEAIMRSLERRVGRLERLRADLLAGVVREPMSAGEFGAARSAFDGDADGFTAAEVEEAEDAVVDAATAARTAQEVEAELMVLRDLAAESRRVRDVGTDRKWGELRTILDAEILAQRTAGGADEGSSHARKIIVFTEHRDTLEYLRRRIVQLLGDPVAVEVIHGGVSRPERRRVTAEFTHNPECRVLVATDAAGEGLNLQVAHLMVNYDLPWNPNRLEQRFGRIHRIGQREVCRLWNLVAVNTREGEVFDRLLEKIDEQRIAYGSKVFDVLGAAFAERPLRELLLDAIQYGDRPEVRARMHQQIDASVAAGLAELVRERSIAAPPMSAEELERMRREMAEAKGRKLEPFYIAQAFRGIFGRLGGRLVRRESGRFEITHVPAALRAQPGRAIASRFERVTFDQQQVAPASGARAELLAPGHPLHDEVLDTAIRSWGSVLERGTVLVSEALQEPRLLVGVRLEVVDQAGSVPAVRFGYLWADADGRVEPLGDAPYLDLEEAADSEPVRAARSDGRWTGVERAVVDAVIGGALPEFLAEIRSRRLPQLQRTREAVTARLSSEVNRLTAASWEAADRASRGLAVRETPESLQRKGNDLDERLRRRSVQISAQEKLTARSPRVVAAALVVPASWENAAPQPNAVSVADREAVDRRGVDAVLAAERALGAVPEEQAHHNKGYDVLSFRNGRPIHIEVKSRIAGSTDFSISHTQVIHSLNMGDDYRLALVRVDPRGPDHDEVHYLERPFAGSDFGAQSAYEKHVLDWKKTWERGGLPF</sequence>
<name>A0AAU8DR97_9ACTN</name>
<dbReference type="InterPro" id="IPR014001">
    <property type="entry name" value="Helicase_ATP-bd"/>
</dbReference>
<dbReference type="PROSITE" id="PS51192">
    <property type="entry name" value="HELICASE_ATP_BIND_1"/>
    <property type="match status" value="1"/>
</dbReference>
<dbReference type="Gene3D" id="3.40.50.300">
    <property type="entry name" value="P-loop containing nucleotide triphosphate hydrolases"/>
    <property type="match status" value="1"/>
</dbReference>
<keyword evidence="3 7" id="KW-0347">Helicase</keyword>